<organism evidence="1 2">
    <name type="scientific">Romanomermis culicivorax</name>
    <name type="common">Nematode worm</name>
    <dbReference type="NCBI Taxonomy" id="13658"/>
    <lineage>
        <taxon>Eukaryota</taxon>
        <taxon>Metazoa</taxon>
        <taxon>Ecdysozoa</taxon>
        <taxon>Nematoda</taxon>
        <taxon>Enoplea</taxon>
        <taxon>Dorylaimia</taxon>
        <taxon>Mermithida</taxon>
        <taxon>Mermithoidea</taxon>
        <taxon>Mermithidae</taxon>
        <taxon>Romanomermis</taxon>
    </lineage>
</organism>
<sequence length="151" mass="17408">MESTFHEHMIKCVIHDDDNNDQCIIGINFLVQPDIHTILNFKDNYIEIQDVKLLLKVIASVRLHTELFLNAANNNILEEIPGMKRVSFYDDKLDTFGQTEEIEAEQAVRPLQPCPHQWPSQGLEVTELTKPIFLVAQAAPFFRQQPLPLRT</sequence>
<reference evidence="2" key="1">
    <citation type="submission" date="2022-11" db="UniProtKB">
        <authorList>
            <consortium name="WormBaseParasite"/>
        </authorList>
    </citation>
    <scope>IDENTIFICATION</scope>
</reference>
<dbReference type="AlphaFoldDB" id="A0A915HVX8"/>
<protein>
    <submittedName>
        <fullName evidence="2">Uncharacterized protein</fullName>
    </submittedName>
</protein>
<proteinExistence type="predicted"/>
<evidence type="ECO:0000313" key="1">
    <source>
        <dbReference type="Proteomes" id="UP000887565"/>
    </source>
</evidence>
<keyword evidence="1" id="KW-1185">Reference proteome</keyword>
<accession>A0A915HVX8</accession>
<dbReference type="WBParaSite" id="nRc.2.0.1.t05940-RA">
    <property type="protein sequence ID" value="nRc.2.0.1.t05940-RA"/>
    <property type="gene ID" value="nRc.2.0.1.g05940"/>
</dbReference>
<evidence type="ECO:0000313" key="2">
    <source>
        <dbReference type="WBParaSite" id="nRc.2.0.1.t05940-RA"/>
    </source>
</evidence>
<name>A0A915HVX8_ROMCU</name>
<dbReference type="Proteomes" id="UP000887565">
    <property type="component" value="Unplaced"/>
</dbReference>